<dbReference type="Pfam" id="PF03106">
    <property type="entry name" value="WRKY"/>
    <property type="match status" value="1"/>
</dbReference>
<keyword evidence="2" id="KW-0805">Transcription regulation</keyword>
<reference evidence="9" key="1">
    <citation type="submission" date="2020-06" db="EMBL/GenBank/DDBJ databases">
        <authorList>
            <person name="Li T."/>
            <person name="Hu X."/>
            <person name="Zhang T."/>
            <person name="Song X."/>
            <person name="Zhang H."/>
            <person name="Dai N."/>
            <person name="Sheng W."/>
            <person name="Hou X."/>
            <person name="Wei L."/>
        </authorList>
    </citation>
    <scope>NUCLEOTIDE SEQUENCE</scope>
    <source>
        <strain evidence="9">KEN1</strain>
        <tissue evidence="9">Leaf</tissue>
    </source>
</reference>
<evidence type="ECO:0000256" key="4">
    <source>
        <dbReference type="ARBA" id="ARBA00023163"/>
    </source>
</evidence>
<dbReference type="PROSITE" id="PS50811">
    <property type="entry name" value="WRKY"/>
    <property type="match status" value="1"/>
</dbReference>
<sequence>MLVLVVRIVIFIEFLTISQAEPSPTTGSLSKLPIMHGYGETAALSQEKKCSSRNSVDERVSSSIEFKFHHGSASTSEILSPMVPPGLNQNGSVTQTQDKCSMHSPAPPALIAHELPSSQECVVSAPMDKLSANSIGPNVSPTLSPRQANEEGLDGSGSQIHGVNNNVDEGDSFTKRRKMEDSVDFTPVTKPIREPRVVVQTASVVDILDDGYRWRKYGQKVVRGNPNPRSYYKCTNMGCPVRKHVERAFHDPKAVITTYEGKHNHDVPTARNSNNGFAATATYNRTSKIETEESSSISLDLAVGISRVAEKQTNEQVQDLDAEAVPAQIARNNSSTMVVQPPQIPACYVNANGGLNLYESRENHVEGHSFETPPAHPSNHCSPNPGVIFSFHLTKTDD</sequence>
<evidence type="ECO:0000256" key="1">
    <source>
        <dbReference type="ARBA" id="ARBA00004123"/>
    </source>
</evidence>
<dbReference type="Gene3D" id="2.20.25.80">
    <property type="entry name" value="WRKY domain"/>
    <property type="match status" value="1"/>
</dbReference>
<feature type="compositionally biased region" description="Polar residues" evidence="6">
    <location>
        <begin position="134"/>
        <end position="147"/>
    </location>
</feature>
<evidence type="ECO:0000256" key="2">
    <source>
        <dbReference type="ARBA" id="ARBA00023015"/>
    </source>
</evidence>
<evidence type="ECO:0000256" key="6">
    <source>
        <dbReference type="SAM" id="MobiDB-lite"/>
    </source>
</evidence>
<keyword evidence="4" id="KW-0804">Transcription</keyword>
<name>A0AAW2TQQ3_9LAMI</name>
<organism evidence="9">
    <name type="scientific">Sesamum latifolium</name>
    <dbReference type="NCBI Taxonomy" id="2727402"/>
    <lineage>
        <taxon>Eukaryota</taxon>
        <taxon>Viridiplantae</taxon>
        <taxon>Streptophyta</taxon>
        <taxon>Embryophyta</taxon>
        <taxon>Tracheophyta</taxon>
        <taxon>Spermatophyta</taxon>
        <taxon>Magnoliopsida</taxon>
        <taxon>eudicotyledons</taxon>
        <taxon>Gunneridae</taxon>
        <taxon>Pentapetalae</taxon>
        <taxon>asterids</taxon>
        <taxon>lamiids</taxon>
        <taxon>Lamiales</taxon>
        <taxon>Pedaliaceae</taxon>
        <taxon>Sesamum</taxon>
    </lineage>
</organism>
<comment type="subcellular location">
    <subcellularLocation>
        <location evidence="1">Nucleus</location>
    </subcellularLocation>
</comment>
<protein>
    <submittedName>
        <fullName evidence="9">WRKY transcription factor SUSIBA2</fullName>
    </submittedName>
</protein>
<dbReference type="InterPro" id="IPR003657">
    <property type="entry name" value="WRKY_dom"/>
</dbReference>
<dbReference type="GO" id="GO:0003700">
    <property type="term" value="F:DNA-binding transcription factor activity"/>
    <property type="evidence" value="ECO:0007669"/>
    <property type="project" value="InterPro"/>
</dbReference>
<feature type="signal peptide" evidence="7">
    <location>
        <begin position="1"/>
        <end position="20"/>
    </location>
</feature>
<dbReference type="InterPro" id="IPR044810">
    <property type="entry name" value="WRKY_plant"/>
</dbReference>
<evidence type="ECO:0000256" key="7">
    <source>
        <dbReference type="SAM" id="SignalP"/>
    </source>
</evidence>
<evidence type="ECO:0000256" key="5">
    <source>
        <dbReference type="ARBA" id="ARBA00023242"/>
    </source>
</evidence>
<gene>
    <name evidence="9" type="ORF">Slati_4012100</name>
</gene>
<dbReference type="PANTHER" id="PTHR31221">
    <property type="entry name" value="WRKY TRANSCRIPTION FACTOR PROTEIN 1-RELATED"/>
    <property type="match status" value="1"/>
</dbReference>
<dbReference type="PANTHER" id="PTHR31221:SF193">
    <property type="entry name" value="WRKY TRANSCRIPTION FACTOR PROTEIN 1-RELATED"/>
    <property type="match status" value="1"/>
</dbReference>
<dbReference type="SMART" id="SM00774">
    <property type="entry name" value="WRKY"/>
    <property type="match status" value="1"/>
</dbReference>
<dbReference type="InterPro" id="IPR036576">
    <property type="entry name" value="WRKY_dom_sf"/>
</dbReference>
<evidence type="ECO:0000313" key="9">
    <source>
        <dbReference type="EMBL" id="KAL0406982.1"/>
    </source>
</evidence>
<dbReference type="SUPFAM" id="SSF118290">
    <property type="entry name" value="WRKY DNA-binding domain"/>
    <property type="match status" value="1"/>
</dbReference>
<dbReference type="GO" id="GO:0005634">
    <property type="term" value="C:nucleus"/>
    <property type="evidence" value="ECO:0007669"/>
    <property type="project" value="UniProtKB-SubCell"/>
</dbReference>
<comment type="caution">
    <text evidence="9">The sequence shown here is derived from an EMBL/GenBank/DDBJ whole genome shotgun (WGS) entry which is preliminary data.</text>
</comment>
<evidence type="ECO:0000259" key="8">
    <source>
        <dbReference type="PROSITE" id="PS50811"/>
    </source>
</evidence>
<dbReference type="FunFam" id="2.20.25.80:FF:000001">
    <property type="entry name" value="WRKY transcription factor 33"/>
    <property type="match status" value="1"/>
</dbReference>
<feature type="domain" description="WRKY" evidence="8">
    <location>
        <begin position="203"/>
        <end position="268"/>
    </location>
</feature>
<keyword evidence="7" id="KW-0732">Signal</keyword>
<reference evidence="9" key="2">
    <citation type="journal article" date="2024" name="Plant">
        <title>Genomic evolution and insights into agronomic trait innovations of Sesamum species.</title>
        <authorList>
            <person name="Miao H."/>
            <person name="Wang L."/>
            <person name="Qu L."/>
            <person name="Liu H."/>
            <person name="Sun Y."/>
            <person name="Le M."/>
            <person name="Wang Q."/>
            <person name="Wei S."/>
            <person name="Zheng Y."/>
            <person name="Lin W."/>
            <person name="Duan Y."/>
            <person name="Cao H."/>
            <person name="Xiong S."/>
            <person name="Wang X."/>
            <person name="Wei L."/>
            <person name="Li C."/>
            <person name="Ma Q."/>
            <person name="Ju M."/>
            <person name="Zhao R."/>
            <person name="Li G."/>
            <person name="Mu C."/>
            <person name="Tian Q."/>
            <person name="Mei H."/>
            <person name="Zhang T."/>
            <person name="Gao T."/>
            <person name="Zhang H."/>
        </authorList>
    </citation>
    <scope>NUCLEOTIDE SEQUENCE</scope>
    <source>
        <strain evidence="9">KEN1</strain>
    </source>
</reference>
<dbReference type="EMBL" id="JACGWN010000014">
    <property type="protein sequence ID" value="KAL0406982.1"/>
    <property type="molecule type" value="Genomic_DNA"/>
</dbReference>
<keyword evidence="5" id="KW-0539">Nucleus</keyword>
<proteinExistence type="predicted"/>
<feature type="compositionally biased region" description="Polar residues" evidence="6">
    <location>
        <begin position="156"/>
        <end position="167"/>
    </location>
</feature>
<feature type="chain" id="PRO_5043878855" evidence="7">
    <location>
        <begin position="21"/>
        <end position="398"/>
    </location>
</feature>
<dbReference type="AlphaFoldDB" id="A0AAW2TQQ3"/>
<dbReference type="GO" id="GO:0043565">
    <property type="term" value="F:sequence-specific DNA binding"/>
    <property type="evidence" value="ECO:0007669"/>
    <property type="project" value="InterPro"/>
</dbReference>
<feature type="region of interest" description="Disordered" evidence="6">
    <location>
        <begin position="134"/>
        <end position="171"/>
    </location>
</feature>
<evidence type="ECO:0000256" key="3">
    <source>
        <dbReference type="ARBA" id="ARBA00023125"/>
    </source>
</evidence>
<accession>A0AAW2TQQ3</accession>
<keyword evidence="3" id="KW-0238">DNA-binding</keyword>